<name>A0A016WFG9_9BILA</name>
<evidence type="ECO:0000313" key="1">
    <source>
        <dbReference type="EMBL" id="EYC38390.1"/>
    </source>
</evidence>
<dbReference type="AlphaFoldDB" id="A0A016WFG9"/>
<proteinExistence type="predicted"/>
<evidence type="ECO:0000313" key="2">
    <source>
        <dbReference type="Proteomes" id="UP000024635"/>
    </source>
</evidence>
<reference evidence="2" key="1">
    <citation type="journal article" date="2015" name="Nat. Genet.">
        <title>The genome and transcriptome of the zoonotic hookworm Ancylostoma ceylanicum identify infection-specific gene families.</title>
        <authorList>
            <person name="Schwarz E.M."/>
            <person name="Hu Y."/>
            <person name="Antoshechkin I."/>
            <person name="Miller M.M."/>
            <person name="Sternberg P.W."/>
            <person name="Aroian R.V."/>
        </authorList>
    </citation>
    <scope>NUCLEOTIDE SEQUENCE</scope>
    <source>
        <strain evidence="2">HY135</strain>
    </source>
</reference>
<keyword evidence="2" id="KW-1185">Reference proteome</keyword>
<organism evidence="1 2">
    <name type="scientific">Ancylostoma ceylanicum</name>
    <dbReference type="NCBI Taxonomy" id="53326"/>
    <lineage>
        <taxon>Eukaryota</taxon>
        <taxon>Metazoa</taxon>
        <taxon>Ecdysozoa</taxon>
        <taxon>Nematoda</taxon>
        <taxon>Chromadorea</taxon>
        <taxon>Rhabditida</taxon>
        <taxon>Rhabditina</taxon>
        <taxon>Rhabditomorpha</taxon>
        <taxon>Strongyloidea</taxon>
        <taxon>Ancylostomatidae</taxon>
        <taxon>Ancylostomatinae</taxon>
        <taxon>Ancylostoma</taxon>
    </lineage>
</organism>
<protein>
    <submittedName>
        <fullName evidence="1">Uncharacterized protein</fullName>
    </submittedName>
</protein>
<accession>A0A016WFG9</accession>
<dbReference type="Proteomes" id="UP000024635">
    <property type="component" value="Unassembled WGS sequence"/>
</dbReference>
<gene>
    <name evidence="1" type="primary">Acey_s0720.g1813</name>
    <name evidence="1" type="ORF">Y032_0720g1813</name>
</gene>
<sequence length="106" mass="11980">MAMDLFNKETNEMSRRFCGVGLNRYMIFKTPNCARCAPAGRSQHVLGGIENVLRDATCCYRPQIRRMGGDLRVPAAVQPPECPSMHELLVIQVKYEKISQFPLHAV</sequence>
<dbReference type="EMBL" id="JARK01000320">
    <property type="protein sequence ID" value="EYC38390.1"/>
    <property type="molecule type" value="Genomic_DNA"/>
</dbReference>
<comment type="caution">
    <text evidence="1">The sequence shown here is derived from an EMBL/GenBank/DDBJ whole genome shotgun (WGS) entry which is preliminary data.</text>
</comment>